<dbReference type="GeneID" id="91555775"/>
<sequence>MESVFGADGLVTFPDETLVGIPHPPTRAYLRETGLPEREQWFFTFQEVAEGDLTVVGPGRQAEQGYADCPYDMSSWLPLGGIAMDNVSVDTVTGIVYCVPEGRSVHVLNSSVDALGFFLHALEKERHAYDPDMDDESGLDTTGAEERLRALMHRTDPAALQNPDSSWHMVLHYVGNGLMFY</sequence>
<protein>
    <recommendedName>
        <fullName evidence="3">SMI1/KNR4 family protein</fullName>
    </recommendedName>
</protein>
<dbReference type="EMBL" id="JAURUD010000001">
    <property type="protein sequence ID" value="MDP9686291.1"/>
    <property type="molecule type" value="Genomic_DNA"/>
</dbReference>
<proteinExistence type="predicted"/>
<dbReference type="RefSeq" id="WP_189422445.1">
    <property type="nucleotide sequence ID" value="NZ_BMSM01000024.1"/>
</dbReference>
<gene>
    <name evidence="1" type="ORF">J2S47_006793</name>
</gene>
<accession>A0ABT9LRX6</accession>
<evidence type="ECO:0000313" key="1">
    <source>
        <dbReference type="EMBL" id="MDP9686291.1"/>
    </source>
</evidence>
<organism evidence="1 2">
    <name type="scientific">Streptomyces griseoviridis</name>
    <dbReference type="NCBI Taxonomy" id="45398"/>
    <lineage>
        <taxon>Bacteria</taxon>
        <taxon>Bacillati</taxon>
        <taxon>Actinomycetota</taxon>
        <taxon>Actinomycetes</taxon>
        <taxon>Kitasatosporales</taxon>
        <taxon>Streptomycetaceae</taxon>
        <taxon>Streptomyces</taxon>
    </lineage>
</organism>
<comment type="caution">
    <text evidence="1">The sequence shown here is derived from an EMBL/GenBank/DDBJ whole genome shotgun (WGS) entry which is preliminary data.</text>
</comment>
<keyword evidence="2" id="KW-1185">Reference proteome</keyword>
<reference evidence="1 2" key="1">
    <citation type="submission" date="2023-07" db="EMBL/GenBank/DDBJ databases">
        <title>Sequencing the genomes of 1000 actinobacteria strains.</title>
        <authorList>
            <person name="Klenk H.-P."/>
        </authorList>
    </citation>
    <scope>NUCLEOTIDE SEQUENCE [LARGE SCALE GENOMIC DNA]</scope>
    <source>
        <strain evidence="1 2">DSM 40229</strain>
    </source>
</reference>
<dbReference type="Pfam" id="PF14435">
    <property type="entry name" value="SUKH-4"/>
    <property type="match status" value="1"/>
</dbReference>
<evidence type="ECO:0000313" key="2">
    <source>
        <dbReference type="Proteomes" id="UP001231675"/>
    </source>
</evidence>
<dbReference type="InterPro" id="IPR025851">
    <property type="entry name" value="SUKH-4"/>
</dbReference>
<dbReference type="Proteomes" id="UP001231675">
    <property type="component" value="Unassembled WGS sequence"/>
</dbReference>
<name>A0ABT9LRX6_STRGD</name>
<evidence type="ECO:0008006" key="3">
    <source>
        <dbReference type="Google" id="ProtNLM"/>
    </source>
</evidence>